<dbReference type="OrthoDB" id="5586401at2759"/>
<evidence type="ECO:0000313" key="1">
    <source>
        <dbReference type="EMBL" id="OMH80700.1"/>
    </source>
</evidence>
<protein>
    <submittedName>
        <fullName evidence="1">Cytochrome oxidase assembly factor 4</fullName>
    </submittedName>
</protein>
<dbReference type="AlphaFoldDB" id="A0A1R1PI96"/>
<gene>
    <name evidence="1" type="ORF">AX774_g5857</name>
</gene>
<comment type="caution">
    <text evidence="1">The sequence shown here is derived from an EMBL/GenBank/DDBJ whole genome shotgun (WGS) entry which is preliminary data.</text>
</comment>
<name>A0A1R1PI96_ZANCU</name>
<evidence type="ECO:0000313" key="2">
    <source>
        <dbReference type="Proteomes" id="UP000188320"/>
    </source>
</evidence>
<dbReference type="GO" id="GO:0005758">
    <property type="term" value="C:mitochondrial intermembrane space"/>
    <property type="evidence" value="ECO:0007669"/>
    <property type="project" value="InterPro"/>
</dbReference>
<organism evidence="1 2">
    <name type="scientific">Zancudomyces culisetae</name>
    <name type="common">Gut fungus</name>
    <name type="synonym">Smittium culisetae</name>
    <dbReference type="NCBI Taxonomy" id="1213189"/>
    <lineage>
        <taxon>Eukaryota</taxon>
        <taxon>Fungi</taxon>
        <taxon>Fungi incertae sedis</taxon>
        <taxon>Zoopagomycota</taxon>
        <taxon>Kickxellomycotina</taxon>
        <taxon>Harpellomycetes</taxon>
        <taxon>Harpellales</taxon>
        <taxon>Legeriomycetaceae</taxon>
        <taxon>Zancudomyces</taxon>
    </lineage>
</organism>
<dbReference type="PANTHER" id="PTHR13639">
    <property type="entry name" value="CYTOCHROME C OXIDASE ASSEMBLY FACTOR 4 HOMOLOG, MITOCHONDRIAL"/>
    <property type="match status" value="1"/>
</dbReference>
<dbReference type="EMBL" id="LSSK01001107">
    <property type="protein sequence ID" value="OMH80700.1"/>
    <property type="molecule type" value="Genomic_DNA"/>
</dbReference>
<reference evidence="2" key="1">
    <citation type="submission" date="2017-01" db="EMBL/GenBank/DDBJ databases">
        <authorList>
            <person name="Wang Y."/>
            <person name="White M."/>
            <person name="Kvist S."/>
            <person name="Moncalvo J.-M."/>
        </authorList>
    </citation>
    <scope>NUCLEOTIDE SEQUENCE [LARGE SCALE GENOMIC DNA]</scope>
    <source>
        <strain evidence="2">COL-18-3</strain>
    </source>
</reference>
<dbReference type="GO" id="GO:0033617">
    <property type="term" value="P:mitochondrial respiratory chain complex IV assembly"/>
    <property type="evidence" value="ECO:0007669"/>
    <property type="project" value="InterPro"/>
</dbReference>
<sequence length="68" mass="8295">MSDIQNKNIQIEDDEEDEWDARIRRTGCHKENEALLICKFDTKDWRKCTKELKAFKDCMDNYMNHNRN</sequence>
<dbReference type="Proteomes" id="UP000188320">
    <property type="component" value="Unassembled WGS sequence"/>
</dbReference>
<keyword evidence="2" id="KW-1185">Reference proteome</keyword>
<dbReference type="InterPro" id="IPR039870">
    <property type="entry name" value="Coa4-like"/>
</dbReference>
<proteinExistence type="predicted"/>
<accession>A0A1R1PI96</accession>
<dbReference type="PANTHER" id="PTHR13639:SF2">
    <property type="entry name" value="CYTOCHROME C OXIDASE ASSEMBLY FACTOR 4 HOMOLOG, MITOCHONDRIAL"/>
    <property type="match status" value="1"/>
</dbReference>